<feature type="region of interest" description="Disordered" evidence="1">
    <location>
        <begin position="2082"/>
        <end position="2129"/>
    </location>
</feature>
<evidence type="ECO:0000313" key="4">
    <source>
        <dbReference type="Proteomes" id="UP000831156"/>
    </source>
</evidence>
<evidence type="ECO:0000256" key="2">
    <source>
        <dbReference type="SAM" id="SignalP"/>
    </source>
</evidence>
<reference evidence="3" key="1">
    <citation type="submission" date="2016-09" db="EMBL/GenBank/DDBJ databases">
        <authorList>
            <consortium name="Pathogen Informatics"/>
            <person name="Sun Q."/>
            <person name="Inoue M."/>
        </authorList>
    </citation>
    <scope>NUCLEOTIDE SEQUENCE</scope>
</reference>
<name>A0ABY1UIB7_9APIC</name>
<sequence>MHIFNIYNILFACLIGIVFSSGVGEVQLDPINNYNSRNLKKSKLLPKQKRYTLDIYSFGNTCVIDYENICETTDYNILVKDGISGHSVKIMLVQKEKSDIISVHTLMGKFNKHRDVYFSFKNIPSLNYNIIIEVSDLIYNQDYDIGKGCHCRSCDDFTREISLNNMENTIIHKTKSDKKNRLTYPQKSFVNGQNLFNKFLFFHSEISSSTIENYQTLYESYHELVSPCSGVIMTHSEKYNIHYDITSSNVHCYHVYLVDKFMNKLSMNKNVSDENIKFKNAIMISFEQKDSDQLIQIINNQNINLPLMYDNSYYIPRGTVRGSLIKINTHRILSKAKYIYKNNMYNRMEYVHMFRILFQLYAQFNNISNEKMLYYTTGLYLPDGSADMNQLHNGIYALELAVLLNSLNFEFNVETIGLNNNVVIKKEKDFISEYGTNVYAQIVNNQLILRESSTEICLIILESIAREFSIYINNKLKSSLKNKCYIMRIANSYSNISTMYYTYELDCNMTLYYQEFHLSDDIMIKQHITNKTLFDEVSIELVYNEIFAYSVYVHAHLDKKNVDTLKKFVPKYVNNNSVISIVVVGRKSDRTETFVDFELKKISFSINCIENCTNTEPIVIEDNYDYIAIRKICIENNNGLSTICFPEYTFSYIFDTRLLRVHTLSINPYPEIVLTDETHTEITESYYCVLRPHVPIIPNIFLPINYNDKVCKEYINRCLLITSKVLINNTEVPNAIKDLHGNLKLSFLTNFNERHEEMLQVEYTSNLSSHKEEHILTHYSNSLYTNMHNNMMHSSREKIMFNSSVRNASNNSVDGGNDDDDDDNFYNYESLLELKEYNIKIYNELIYNNELNIHVQTSKNDDISLYPFGQINVNYNKIKKNVYMKFMNDYIYFYDEKEEGVYNESISVIPSVPSMSSNQNPFVNVSPYTYECLGAYAYLMNKFNILVNGSLNCEAINMIIEVLLKGKMGKYFIGNNKNKIYLNFYKRDKGSLDVFDLVEMRIYESHGIPLKPIKVYKLNVSIDEYNQNLLYAHKNLKYPNKYYSNVYILMFKVAYLFNNYDFYTFFYDLTGIRLIDSNVISNIGQLPKQDKENIETVHELLKEKFGISIDRHTTSFEELLNEISLLAAYIVELTSSYKLSPQYINNNSSTTSTNDNYNYTTPFADIKYFVYVDEFKYNNKQHDINQMMYHMSQMDVLLIKKKILCCSNFVDEVENALKYFILYKYISNDSEVYIPSDNRDMITKANNIIQKLLERPIESIDICEYGEDEILDIIQLIMSKSGYISKMIPSEHAYMECINLDMIDHNENVISNFFTAADNNGILVTITMNRTLLDNIIKIQEQSDNNMDYMVYFLYRNLSYPFVGKSNKKETLEMKRFLLVHAGEPVNYRKSEIIFNTYLDILNNNSIFMLEKIIFVSKKGDKVVKELNVEYQTFFVYPFNLLLLIDNEDPNNERIRTFETYYNKRLTCNHYNNGLQVCDNYPEFSYNVHYSPFYVSYLENNQRKDILFTKNEVLSHVVNNYASIISNRYNIKLGGKVMHPDIYSTVQMIVHEVATSVGTYSLNTCGTLYLNNNQLHLMNDKNSLISNILYDNYYCINRGAIFKEIIEICHFKKNDLENLFGDLQSNILPYTLNKQFFDTLTRDELKTLIYYFVSIPPQVISALKESSIYLEINELKDVNKNNNMIIIKDNMIYINREMFNNVENMKESLVLFNTKLYTNIIKYIIPTSKDELLIRELWDVQHYMEDYIYNNDGCNNSFFTNRGYLELPHNILTYHYPSFTYTDKEEIYIKKKPDSHFSFNNVFLYEGQNYMKEKYLSAILVLSPYNFSSVEEVSYIRIIGNSLDNKNQLILNCYPRKNYDNSFVKDFNLESYSIYFVCKNVFVKYLKNGLYEFNNYFIQYEKDGEITRQILEPMPVRPVYEVKNNNILLPIDEEKISIQVKNINKEDTKNDSLVKYLIYVCSDSIKLDENPYMVVKPIFTLKSYLYNMSTHIIDDYMSYKYPRKLKHLEYINIPFSRSIFKSNTIDLSLVHNKLEEDNKVCTVYGLEFIKSYELIRVIIRDIFNNEFVVCLVDESVVSGDKNNTNGNNNNNNNDNINNNNSSSNNSSSNNSSSNNSSSNNALPEKEKEPEIVVKPISGDKKEKWNPFLFIIECADPSKENLPKENFYFVVFTKCVIHEGQMSLRVIGTEYMIDRNVDVLLTRNIFDVIYKNILKKVSLINGDYYVNILENVDIMDNIRSINPEKNMHVVRVDKNGMDYNEHRKKIIKMDVRKRDFNIDLNIEKIRKNTHILDIPKVLSIIDKNENIQKNEQKVVIPQISYIRKVDCLINISQLPQNSSTSGELYRNSYILLTNNLSSSTCDVQVVDGKFFGTCIEGECILEESFLKRMIEEGSHLIDKDTIKDGIYELKIEKRIHLDKEIKSYENFIINGLTDIISSDSLTPSNTLLPPVSYVCIIENITAGDKTDLSQFKKIIEFESVNKIKNGRYKIHMINGEYIIQPIRNSAAQENDEILKKCINKAWNIPTKEHAGGMYYIKVMDRKKYDEKEKRKDDILYNKTDKDEKGYYLSVNRSMKGNIPNPIDNKIIHFVSKKNLYNSTYSIIIIDGKVYKPLGVGGVASSVYNVDLFKEDEEKFFSDLMKLLYAKPQNGLYYVQISKEKIDDMINYGIHDIITIRDNSFFEELDKEHATNNVGYRMLITNTHLENVGTNKVNEMVIVHNYFMKPGIYYITVKDGKYIMDDFSSDDKTDLKETAIEDIIKLSGTNLSDDAYEIVIERVYAILEGKNIYYKENEKEEKEEKEEEEDKKDVISPSVVEPKKQKTFFRSYVYLLDNGNGETCSFKKIIEGKLDDIKNGRYSVQVLNGFYYPSIISGPQIKNDYIKTIIDNAWFLEDNRELRYYVDVHTYPEIIHISTADEIIGEEYYYIVLKYLDGEQDESFEKSQKIKIVAHNLEVGEYEIEVIDDNNFIGKDIYGNEMEPMLVKNIILLSYSKVKKGKYQITIMKNIVKIKSKNDDYNINSKNWLGTSIEKDNSRSNNIILPYEQQTLPLNTINYPRINANSIITEYRAKKSSNRIVEMTHCSSTNKQNCRNLLRSRMLLV</sequence>
<feature type="chain" id="PRO_5047271675" evidence="2">
    <location>
        <begin position="21"/>
        <end position="3099"/>
    </location>
</feature>
<evidence type="ECO:0000256" key="1">
    <source>
        <dbReference type="SAM" id="MobiDB-lite"/>
    </source>
</evidence>
<dbReference type="Proteomes" id="UP000831156">
    <property type="component" value="Chromosome 3"/>
</dbReference>
<dbReference type="PANTHER" id="PTHR22683">
    <property type="entry name" value="SPORULATION PROTEIN RELATED"/>
    <property type="match status" value="1"/>
</dbReference>
<dbReference type="InterPro" id="IPR050206">
    <property type="entry name" value="FtsK/SpoIIIE/SftA"/>
</dbReference>
<feature type="compositionally biased region" description="Low complexity" evidence="1">
    <location>
        <begin position="2082"/>
        <end position="2120"/>
    </location>
</feature>
<gene>
    <name evidence="3" type="ORF">PGABG01_0319800</name>
</gene>
<proteinExistence type="predicted"/>
<evidence type="ECO:0000313" key="3">
    <source>
        <dbReference type="EMBL" id="SOV11033.1"/>
    </source>
</evidence>
<keyword evidence="4" id="KW-1185">Reference proteome</keyword>
<accession>A0ABY1UIB7</accession>
<protein>
    <submittedName>
        <fullName evidence="3">Oocyst capsule protein</fullName>
    </submittedName>
</protein>
<keyword evidence="2" id="KW-0732">Signal</keyword>
<feature type="signal peptide" evidence="2">
    <location>
        <begin position="1"/>
        <end position="20"/>
    </location>
</feature>
<dbReference type="PANTHER" id="PTHR22683:SF41">
    <property type="entry name" value="DNA TRANSLOCASE FTSK"/>
    <property type="match status" value="1"/>
</dbReference>
<organism evidence="3 4">
    <name type="scientific">Plasmodium gaboni</name>
    <dbReference type="NCBI Taxonomy" id="647221"/>
    <lineage>
        <taxon>Eukaryota</taxon>
        <taxon>Sar</taxon>
        <taxon>Alveolata</taxon>
        <taxon>Apicomplexa</taxon>
        <taxon>Aconoidasida</taxon>
        <taxon>Haemosporida</taxon>
        <taxon>Plasmodiidae</taxon>
        <taxon>Plasmodium</taxon>
        <taxon>Plasmodium (Laverania)</taxon>
    </lineage>
</organism>
<dbReference type="EMBL" id="LT969426">
    <property type="protein sequence ID" value="SOV11033.1"/>
    <property type="molecule type" value="Genomic_DNA"/>
</dbReference>